<evidence type="ECO:0000313" key="4">
    <source>
        <dbReference type="Proteomes" id="UP001531129"/>
    </source>
</evidence>
<feature type="transmembrane region" description="Helical" evidence="2">
    <location>
        <begin position="149"/>
        <end position="177"/>
    </location>
</feature>
<dbReference type="InterPro" id="IPR043504">
    <property type="entry name" value="Peptidase_S1_PA_chymotrypsin"/>
</dbReference>
<keyword evidence="2" id="KW-0472">Membrane</keyword>
<dbReference type="GO" id="GO:0006508">
    <property type="term" value="P:proteolysis"/>
    <property type="evidence" value="ECO:0007669"/>
    <property type="project" value="UniProtKB-KW"/>
</dbReference>
<name>A0ABU8CUL8_9HYPH</name>
<dbReference type="Pfam" id="PF13365">
    <property type="entry name" value="Trypsin_2"/>
    <property type="match status" value="1"/>
</dbReference>
<gene>
    <name evidence="3" type="ORF">V8Q02_31775</name>
</gene>
<dbReference type="GO" id="GO:0008233">
    <property type="term" value="F:peptidase activity"/>
    <property type="evidence" value="ECO:0007669"/>
    <property type="project" value="UniProtKB-KW"/>
</dbReference>
<comment type="caution">
    <text evidence="3">The sequence shown here is derived from an EMBL/GenBank/DDBJ whole genome shotgun (WGS) entry which is preliminary data.</text>
</comment>
<dbReference type="PRINTS" id="PR00834">
    <property type="entry name" value="PROTEASES2C"/>
</dbReference>
<keyword evidence="2" id="KW-1133">Transmembrane helix</keyword>
<dbReference type="InterPro" id="IPR001940">
    <property type="entry name" value="Peptidase_S1C"/>
</dbReference>
<dbReference type="PANTHER" id="PTHR43019">
    <property type="entry name" value="SERINE ENDOPROTEASE DEGS"/>
    <property type="match status" value="1"/>
</dbReference>
<evidence type="ECO:0000256" key="1">
    <source>
        <dbReference type="SAM" id="MobiDB-lite"/>
    </source>
</evidence>
<keyword evidence="2" id="KW-0812">Transmembrane</keyword>
<feature type="region of interest" description="Disordered" evidence="1">
    <location>
        <begin position="226"/>
        <end position="281"/>
    </location>
</feature>
<dbReference type="SUPFAM" id="SSF50494">
    <property type="entry name" value="Trypsin-like serine proteases"/>
    <property type="match status" value="1"/>
</dbReference>
<evidence type="ECO:0000313" key="3">
    <source>
        <dbReference type="EMBL" id="MEI1252543.1"/>
    </source>
</evidence>
<dbReference type="Gene3D" id="2.40.10.10">
    <property type="entry name" value="Trypsin-like serine proteases"/>
    <property type="match status" value="2"/>
</dbReference>
<sequence>MVSVAWYGDITGAAQKWGDVDPASRARASSILTGLVNSILKLSEDPADDMAQILTRWLQVLSLRDDLVVIDGQPVLTNWGIVPEAIGDNPEALLLHFQAGLGQFLTQGTPDRARLDPVANVSAQSQKAAATSQAPLAEPSAEGGERRRWLSAAAVCSILPVGIACILAMIVLLLLLVPGVLLYSRASLQAIAIDPASLGEAEDVLRQRVEQMRALLAQGSCRAPDQQSRIDSVAPQVLSARPPADTGAAGMSTPPSGPASGMIAGTSLLPPSPSTLRPPGQANAGSIVDLVERATVLVIARERDGKSSTGTGFFVAPQRILTNRHVVETADRNAIYVTNAALSGVRPVKLQSMTDTSDFGASDFALLDLDGSGSPQALSVTTSAAKGDNVLAAGFPSVFMETDPQFQALIQGQQSSAPAMVLTQGIVTVFQTSPSGVPLVLHSADISPGNSGGPLIDYCGRVVGVNTFLRTDSDDQMRLNFALKTDSLLDFLKANHVEVEAPGDACVPVTTASSVDRPATPQSTGP</sequence>
<accession>A0ABU8CUL8</accession>
<reference evidence="3 4" key="1">
    <citation type="submission" date="2024-01" db="EMBL/GenBank/DDBJ databases">
        <title>Draft genome sequences of three bacterial strains isolated from Acacia saligna represent a potential new species within the genus Rhizobium.</title>
        <authorList>
            <person name="Tambong J.T."/>
            <person name="Mnasri B."/>
        </authorList>
    </citation>
    <scope>NUCLEOTIDE SEQUENCE [LARGE SCALE GENOMIC DNA]</scope>
    <source>
        <strain evidence="3 4">1AS12I</strain>
    </source>
</reference>
<keyword evidence="3" id="KW-0645">Protease</keyword>
<dbReference type="Proteomes" id="UP001531129">
    <property type="component" value="Unassembled WGS sequence"/>
</dbReference>
<feature type="compositionally biased region" description="Low complexity" evidence="1">
    <location>
        <begin position="266"/>
        <end position="279"/>
    </location>
</feature>
<dbReference type="PANTHER" id="PTHR43019:SF23">
    <property type="entry name" value="PROTEASE DO-LIKE 5, CHLOROPLASTIC"/>
    <property type="match status" value="1"/>
</dbReference>
<organism evidence="3 4">
    <name type="scientific">Rhizobium aouanii</name>
    <dbReference type="NCBI Taxonomy" id="3118145"/>
    <lineage>
        <taxon>Bacteria</taxon>
        <taxon>Pseudomonadati</taxon>
        <taxon>Pseudomonadota</taxon>
        <taxon>Alphaproteobacteria</taxon>
        <taxon>Hyphomicrobiales</taxon>
        <taxon>Rhizobiaceae</taxon>
        <taxon>Rhizobium/Agrobacterium group</taxon>
        <taxon>Rhizobium</taxon>
    </lineage>
</organism>
<dbReference type="EMBL" id="JBAMYC010000026">
    <property type="protein sequence ID" value="MEI1252543.1"/>
    <property type="molecule type" value="Genomic_DNA"/>
</dbReference>
<evidence type="ECO:0000256" key="2">
    <source>
        <dbReference type="SAM" id="Phobius"/>
    </source>
</evidence>
<protein>
    <submittedName>
        <fullName evidence="3">Serine protease</fullName>
    </submittedName>
</protein>
<dbReference type="RefSeq" id="WP_264399558.1">
    <property type="nucleotide sequence ID" value="NZ_JBAMYB010000024.1"/>
</dbReference>
<keyword evidence="3" id="KW-0378">Hydrolase</keyword>
<proteinExistence type="predicted"/>
<dbReference type="InterPro" id="IPR009003">
    <property type="entry name" value="Peptidase_S1_PA"/>
</dbReference>
<keyword evidence="4" id="KW-1185">Reference proteome</keyword>